<name>A0A5D2ZMK5_GOSMU</name>
<dbReference type="InterPro" id="IPR033389">
    <property type="entry name" value="AUX/IAA_dom"/>
</dbReference>
<keyword evidence="1" id="KW-0804">Transcription</keyword>
<dbReference type="Proteomes" id="UP000323597">
    <property type="component" value="Chromosome A04"/>
</dbReference>
<dbReference type="GO" id="GO:0009734">
    <property type="term" value="P:auxin-activated signaling pathway"/>
    <property type="evidence" value="ECO:0007669"/>
    <property type="project" value="UniProtKB-UniRule"/>
</dbReference>
<keyword evidence="4" id="KW-1185">Reference proteome</keyword>
<sequence length="33" mass="3959">MFAKDKKCDKDDYILTYQDKEGDWLIAGDIPWH</sequence>
<keyword evidence="1" id="KW-0678">Repressor</keyword>
<dbReference type="GO" id="GO:0005634">
    <property type="term" value="C:nucleus"/>
    <property type="evidence" value="ECO:0007669"/>
    <property type="project" value="UniProtKB-SubCell"/>
</dbReference>
<comment type="subcellular location">
    <subcellularLocation>
        <location evidence="1">Nucleus</location>
    </subcellularLocation>
</comment>
<keyword evidence="1" id="KW-0805">Transcription regulation</keyword>
<evidence type="ECO:0000259" key="2">
    <source>
        <dbReference type="Pfam" id="PF02309"/>
    </source>
</evidence>
<dbReference type="Gene3D" id="3.10.20.90">
    <property type="entry name" value="Phosphatidylinositol 3-kinase Catalytic Subunit, Chain A, domain 1"/>
    <property type="match status" value="1"/>
</dbReference>
<comment type="function">
    <text evidence="1">Aux/IAA proteins are short-lived transcriptional factors that function as repressors of early auxin response genes at low auxin concentrations.</text>
</comment>
<keyword evidence="1" id="KW-0539">Nucleus</keyword>
<evidence type="ECO:0000313" key="4">
    <source>
        <dbReference type="Proteomes" id="UP000323597"/>
    </source>
</evidence>
<dbReference type="Pfam" id="PF02309">
    <property type="entry name" value="AUX_IAA"/>
    <property type="match status" value="1"/>
</dbReference>
<comment type="subunit">
    <text evidence="1">Homodimers and heterodimers.</text>
</comment>
<gene>
    <name evidence="3" type="ORF">E1A91_A04G097800v1</name>
</gene>
<accession>A0A5D2ZMK5</accession>
<evidence type="ECO:0000313" key="3">
    <source>
        <dbReference type="EMBL" id="TYJ39852.1"/>
    </source>
</evidence>
<feature type="domain" description="AUX/IAA" evidence="2">
    <location>
        <begin position="9"/>
        <end position="33"/>
    </location>
</feature>
<proteinExistence type="inferred from homology"/>
<protein>
    <recommendedName>
        <fullName evidence="1">Auxin-responsive protein</fullName>
    </recommendedName>
</protein>
<dbReference type="SUPFAM" id="SSF54277">
    <property type="entry name" value="CAD &amp; PB1 domains"/>
    <property type="match status" value="1"/>
</dbReference>
<keyword evidence="1" id="KW-0927">Auxin signaling pathway</keyword>
<dbReference type="EMBL" id="CM017639">
    <property type="protein sequence ID" value="TYJ39852.1"/>
    <property type="molecule type" value="Genomic_DNA"/>
</dbReference>
<evidence type="ECO:0000256" key="1">
    <source>
        <dbReference type="RuleBase" id="RU004549"/>
    </source>
</evidence>
<reference evidence="3 4" key="1">
    <citation type="submission" date="2019-07" db="EMBL/GenBank/DDBJ databases">
        <title>WGS assembly of Gossypium mustelinum.</title>
        <authorList>
            <person name="Chen Z.J."/>
            <person name="Sreedasyam A."/>
            <person name="Ando A."/>
            <person name="Song Q."/>
            <person name="De L."/>
            <person name="Hulse-Kemp A."/>
            <person name="Ding M."/>
            <person name="Ye W."/>
            <person name="Kirkbride R."/>
            <person name="Jenkins J."/>
            <person name="Plott C."/>
            <person name="Lovell J."/>
            <person name="Lin Y.-M."/>
            <person name="Vaughn R."/>
            <person name="Liu B."/>
            <person name="Li W."/>
            <person name="Simpson S."/>
            <person name="Scheffler B."/>
            <person name="Saski C."/>
            <person name="Grover C."/>
            <person name="Hu G."/>
            <person name="Conover J."/>
            <person name="Carlson J."/>
            <person name="Shu S."/>
            <person name="Boston L."/>
            <person name="Williams M."/>
            <person name="Peterson D."/>
            <person name="Mcgee K."/>
            <person name="Jones D."/>
            <person name="Wendel J."/>
            <person name="Stelly D."/>
            <person name="Grimwood J."/>
            <person name="Schmutz J."/>
        </authorList>
    </citation>
    <scope>NUCLEOTIDE SEQUENCE [LARGE SCALE GENOMIC DNA]</scope>
    <source>
        <strain evidence="3">1408120.09</strain>
    </source>
</reference>
<comment type="similarity">
    <text evidence="1">Belongs to the Aux/IAA family.</text>
</comment>
<organism evidence="3 4">
    <name type="scientific">Gossypium mustelinum</name>
    <name type="common">Cotton</name>
    <name type="synonym">Gossypium caicoense</name>
    <dbReference type="NCBI Taxonomy" id="34275"/>
    <lineage>
        <taxon>Eukaryota</taxon>
        <taxon>Viridiplantae</taxon>
        <taxon>Streptophyta</taxon>
        <taxon>Embryophyta</taxon>
        <taxon>Tracheophyta</taxon>
        <taxon>Spermatophyta</taxon>
        <taxon>Magnoliopsida</taxon>
        <taxon>eudicotyledons</taxon>
        <taxon>Gunneridae</taxon>
        <taxon>Pentapetalae</taxon>
        <taxon>rosids</taxon>
        <taxon>malvids</taxon>
        <taxon>Malvales</taxon>
        <taxon>Malvaceae</taxon>
        <taxon>Malvoideae</taxon>
        <taxon>Gossypium</taxon>
    </lineage>
</organism>
<dbReference type="AlphaFoldDB" id="A0A5D2ZMK5"/>